<accession>A0A8S1HCK7</accession>
<proteinExistence type="predicted"/>
<organism evidence="2 3">
    <name type="scientific">Caenorhabditis auriculariae</name>
    <dbReference type="NCBI Taxonomy" id="2777116"/>
    <lineage>
        <taxon>Eukaryota</taxon>
        <taxon>Metazoa</taxon>
        <taxon>Ecdysozoa</taxon>
        <taxon>Nematoda</taxon>
        <taxon>Chromadorea</taxon>
        <taxon>Rhabditida</taxon>
        <taxon>Rhabditina</taxon>
        <taxon>Rhabditomorpha</taxon>
        <taxon>Rhabditoidea</taxon>
        <taxon>Rhabditidae</taxon>
        <taxon>Peloderinae</taxon>
        <taxon>Caenorhabditis</taxon>
    </lineage>
</organism>
<feature type="signal peptide" evidence="1">
    <location>
        <begin position="1"/>
        <end position="22"/>
    </location>
</feature>
<dbReference type="AlphaFoldDB" id="A0A8S1HCK7"/>
<sequence>MNYSSFEFVVSLLLVLICCALGAPYEKKADITSFTSAINGAGRLRYGKRSDEEALLFNDDVSEPYEYFGPYFVENVKRAPKASKLIESLNGAQRLRFGRK</sequence>
<keyword evidence="1" id="KW-0732">Signal</keyword>
<protein>
    <submittedName>
        <fullName evidence="2">Uncharacterized protein</fullName>
    </submittedName>
</protein>
<feature type="chain" id="PRO_5035741339" evidence="1">
    <location>
        <begin position="23"/>
        <end position="100"/>
    </location>
</feature>
<evidence type="ECO:0000313" key="3">
    <source>
        <dbReference type="Proteomes" id="UP000835052"/>
    </source>
</evidence>
<evidence type="ECO:0000256" key="1">
    <source>
        <dbReference type="SAM" id="SignalP"/>
    </source>
</evidence>
<keyword evidence="3" id="KW-1185">Reference proteome</keyword>
<dbReference type="OrthoDB" id="5820420at2759"/>
<dbReference type="EMBL" id="CAJGYM010000035">
    <property type="protein sequence ID" value="CAD6193394.1"/>
    <property type="molecule type" value="Genomic_DNA"/>
</dbReference>
<gene>
    <name evidence="2" type="ORF">CAUJ_LOCUS9313</name>
</gene>
<reference evidence="2" key="1">
    <citation type="submission" date="2020-10" db="EMBL/GenBank/DDBJ databases">
        <authorList>
            <person name="Kikuchi T."/>
        </authorList>
    </citation>
    <scope>NUCLEOTIDE SEQUENCE</scope>
    <source>
        <strain evidence="2">NKZ352</strain>
    </source>
</reference>
<dbReference type="Proteomes" id="UP000835052">
    <property type="component" value="Unassembled WGS sequence"/>
</dbReference>
<name>A0A8S1HCK7_9PELO</name>
<comment type="caution">
    <text evidence="2">The sequence shown here is derived from an EMBL/GenBank/DDBJ whole genome shotgun (WGS) entry which is preliminary data.</text>
</comment>
<evidence type="ECO:0000313" key="2">
    <source>
        <dbReference type="EMBL" id="CAD6193394.1"/>
    </source>
</evidence>